<organism evidence="4 5">
    <name type="scientific">Streptomyces minutiscleroticus</name>
    <dbReference type="NCBI Taxonomy" id="68238"/>
    <lineage>
        <taxon>Bacteria</taxon>
        <taxon>Bacillati</taxon>
        <taxon>Actinomycetota</taxon>
        <taxon>Actinomycetes</taxon>
        <taxon>Kitasatosporales</taxon>
        <taxon>Streptomycetaceae</taxon>
        <taxon>Streptomyces</taxon>
    </lineage>
</organism>
<evidence type="ECO:0000256" key="2">
    <source>
        <dbReference type="SAM" id="Phobius"/>
    </source>
</evidence>
<name>A0A918NVP7_9ACTN</name>
<feature type="domain" description="Phosphatidic acid phosphatase type 2/haloperoxidase" evidence="3">
    <location>
        <begin position="144"/>
        <end position="254"/>
    </location>
</feature>
<dbReference type="EMBL" id="BMVU01000038">
    <property type="protein sequence ID" value="GGX97536.1"/>
    <property type="molecule type" value="Genomic_DNA"/>
</dbReference>
<sequence>MAHTPGASGSGSPHRSDGRPPQTPRGARHTDLDGRPGTSPPVPGRPTAFSGRPAALAALALLFLFCLLAGAVAVDGPVRRADERLGRAVADGGSAAAGGAGAWNRVAEFFADLGNVPVAVPVLVVVCACAALRARRADLPRWWLPPVAALVLMALVPALVVPLKEAVGRPGPPGTDGDGYFPSGHTATSSVAYGAAVLLLLPLARGALVRSGLAAGCALLLAAVGLGLVRRGYHWPLDVLGSWVLSAMLLIGLDAYLRRSRDRDRRHEQREQQPAPDRHGRERHPDPDRADGAPPE</sequence>
<feature type="transmembrane region" description="Helical" evidence="2">
    <location>
        <begin position="183"/>
        <end position="201"/>
    </location>
</feature>
<dbReference type="InterPro" id="IPR000326">
    <property type="entry name" value="PAP2/HPO"/>
</dbReference>
<evidence type="ECO:0000259" key="3">
    <source>
        <dbReference type="SMART" id="SM00014"/>
    </source>
</evidence>
<dbReference type="AlphaFoldDB" id="A0A918NVP7"/>
<feature type="transmembrane region" description="Helical" evidence="2">
    <location>
        <begin position="213"/>
        <end position="233"/>
    </location>
</feature>
<dbReference type="Gene3D" id="1.20.144.10">
    <property type="entry name" value="Phosphatidic acid phosphatase type 2/haloperoxidase"/>
    <property type="match status" value="1"/>
</dbReference>
<feature type="transmembrane region" description="Helical" evidence="2">
    <location>
        <begin position="239"/>
        <end position="257"/>
    </location>
</feature>
<keyword evidence="2" id="KW-0472">Membrane</keyword>
<evidence type="ECO:0000313" key="5">
    <source>
        <dbReference type="Proteomes" id="UP000619244"/>
    </source>
</evidence>
<dbReference type="Proteomes" id="UP000619244">
    <property type="component" value="Unassembled WGS sequence"/>
</dbReference>
<feature type="region of interest" description="Disordered" evidence="1">
    <location>
        <begin position="261"/>
        <end position="296"/>
    </location>
</feature>
<feature type="transmembrane region" description="Helical" evidence="2">
    <location>
        <begin position="113"/>
        <end position="132"/>
    </location>
</feature>
<evidence type="ECO:0000313" key="4">
    <source>
        <dbReference type="EMBL" id="GGX97536.1"/>
    </source>
</evidence>
<dbReference type="InterPro" id="IPR036938">
    <property type="entry name" value="PAP2/HPO_sf"/>
</dbReference>
<dbReference type="PANTHER" id="PTHR14969">
    <property type="entry name" value="SPHINGOSINE-1-PHOSPHATE PHOSPHOHYDROLASE"/>
    <property type="match status" value="1"/>
</dbReference>
<evidence type="ECO:0000256" key="1">
    <source>
        <dbReference type="SAM" id="MobiDB-lite"/>
    </source>
</evidence>
<accession>A0A918NVP7</accession>
<reference evidence="4" key="2">
    <citation type="submission" date="2020-09" db="EMBL/GenBank/DDBJ databases">
        <authorList>
            <person name="Sun Q."/>
            <person name="Ohkuma M."/>
        </authorList>
    </citation>
    <scope>NUCLEOTIDE SEQUENCE</scope>
    <source>
        <strain evidence="4">JCM 4790</strain>
    </source>
</reference>
<dbReference type="PANTHER" id="PTHR14969:SF13">
    <property type="entry name" value="AT30094P"/>
    <property type="match status" value="1"/>
</dbReference>
<comment type="caution">
    <text evidence="4">The sequence shown here is derived from an EMBL/GenBank/DDBJ whole genome shotgun (WGS) entry which is preliminary data.</text>
</comment>
<gene>
    <name evidence="4" type="ORF">GCM10010358_59040</name>
</gene>
<feature type="transmembrane region" description="Helical" evidence="2">
    <location>
        <begin position="144"/>
        <end position="163"/>
    </location>
</feature>
<keyword evidence="2" id="KW-0812">Transmembrane</keyword>
<proteinExistence type="predicted"/>
<dbReference type="RefSeq" id="WP_308435223.1">
    <property type="nucleotide sequence ID" value="NZ_BMVU01000038.1"/>
</dbReference>
<feature type="region of interest" description="Disordered" evidence="1">
    <location>
        <begin position="1"/>
        <end position="47"/>
    </location>
</feature>
<keyword evidence="5" id="KW-1185">Reference proteome</keyword>
<keyword evidence="2" id="KW-1133">Transmembrane helix</keyword>
<dbReference type="SMART" id="SM00014">
    <property type="entry name" value="acidPPc"/>
    <property type="match status" value="1"/>
</dbReference>
<dbReference type="Pfam" id="PF01569">
    <property type="entry name" value="PAP2"/>
    <property type="match status" value="1"/>
</dbReference>
<protein>
    <recommendedName>
        <fullName evidence="3">Phosphatidic acid phosphatase type 2/haloperoxidase domain-containing protein</fullName>
    </recommendedName>
</protein>
<feature type="transmembrane region" description="Helical" evidence="2">
    <location>
        <begin position="54"/>
        <end position="74"/>
    </location>
</feature>
<reference evidence="4" key="1">
    <citation type="journal article" date="2014" name="Int. J. Syst. Evol. Microbiol.">
        <title>Complete genome sequence of Corynebacterium casei LMG S-19264T (=DSM 44701T), isolated from a smear-ripened cheese.</title>
        <authorList>
            <consortium name="US DOE Joint Genome Institute (JGI-PGF)"/>
            <person name="Walter F."/>
            <person name="Albersmeier A."/>
            <person name="Kalinowski J."/>
            <person name="Ruckert C."/>
        </authorList>
    </citation>
    <scope>NUCLEOTIDE SEQUENCE</scope>
    <source>
        <strain evidence="4">JCM 4790</strain>
    </source>
</reference>
<dbReference type="SUPFAM" id="SSF48317">
    <property type="entry name" value="Acid phosphatase/Vanadium-dependent haloperoxidase"/>
    <property type="match status" value="1"/>
</dbReference>